<reference evidence="9" key="1">
    <citation type="submission" date="2016-01" db="EMBL/GenBank/DDBJ databases">
        <title>Complete genome sequence of Microbulbifer sp. CCB-MM1, a halophile isolated from Matang Mangrove Forest, Perak.</title>
        <authorList>
            <person name="Moh T.H."/>
            <person name="Dinesh B."/>
            <person name="Lau N.-S."/>
            <person name="Go F."/>
            <person name="Alexander Chong S.-C."/>
        </authorList>
    </citation>
    <scope>NUCLEOTIDE SEQUENCE [LARGE SCALE GENOMIC DNA]</scope>
    <source>
        <strain evidence="9">CCB-MM1</strain>
    </source>
</reference>
<keyword evidence="6" id="KW-0521">NADP</keyword>
<dbReference type="KEGG" id="micc:AUP74_01414"/>
<accession>A0A1C9W6T6</accession>
<evidence type="ECO:0000256" key="3">
    <source>
        <dbReference type="ARBA" id="ARBA00012929"/>
    </source>
</evidence>
<evidence type="ECO:0000313" key="8">
    <source>
        <dbReference type="EMBL" id="AOS96862.1"/>
    </source>
</evidence>
<dbReference type="RefSeq" id="WP_145924337.1">
    <property type="nucleotide sequence ID" value="NZ_CP014143.1"/>
</dbReference>
<evidence type="ECO:0000313" key="9">
    <source>
        <dbReference type="Proteomes" id="UP000095672"/>
    </source>
</evidence>
<dbReference type="GO" id="GO:0019305">
    <property type="term" value="P:dTDP-rhamnose biosynthetic process"/>
    <property type="evidence" value="ECO:0007669"/>
    <property type="project" value="UniProtKB-UniPathway"/>
</dbReference>
<comment type="catalytic activity">
    <reaction evidence="5 6">
        <text>dTDP-beta-L-rhamnose + NADP(+) = dTDP-4-dehydro-beta-L-rhamnose + NADPH + H(+)</text>
        <dbReference type="Rhea" id="RHEA:21796"/>
        <dbReference type="ChEBI" id="CHEBI:15378"/>
        <dbReference type="ChEBI" id="CHEBI:57510"/>
        <dbReference type="ChEBI" id="CHEBI:57783"/>
        <dbReference type="ChEBI" id="CHEBI:58349"/>
        <dbReference type="ChEBI" id="CHEBI:62830"/>
        <dbReference type="EC" id="1.1.1.133"/>
    </reaction>
</comment>
<dbReference type="SUPFAM" id="SSF51735">
    <property type="entry name" value="NAD(P)-binding Rossmann-fold domains"/>
    <property type="match status" value="1"/>
</dbReference>
<dbReference type="OrthoDB" id="9803892at2"/>
<dbReference type="PATRIC" id="fig|1769779.3.peg.1422"/>
<gene>
    <name evidence="8" type="primary">rfbD</name>
    <name evidence="8" type="ORF">AUP74_01414</name>
</gene>
<evidence type="ECO:0000256" key="5">
    <source>
        <dbReference type="ARBA" id="ARBA00048200"/>
    </source>
</evidence>
<dbReference type="EC" id="1.1.1.133" evidence="3 6"/>
<dbReference type="GO" id="GO:0009243">
    <property type="term" value="P:O antigen biosynthetic process"/>
    <property type="evidence" value="ECO:0007669"/>
    <property type="project" value="UniProtKB-UniPathway"/>
</dbReference>
<comment type="similarity">
    <text evidence="2 6">Belongs to the dTDP-4-dehydrorhamnose reductase family.</text>
</comment>
<dbReference type="InterPro" id="IPR029903">
    <property type="entry name" value="RmlD-like-bd"/>
</dbReference>
<keyword evidence="9" id="KW-1185">Reference proteome</keyword>
<sequence>MQIHHTGYAPDSVAVIGSGGKADGMLQKRLQRAGFRVQLLSLGELDKLRPGAMVVNAICLGGSEAMDRALETSRRLAAEDTGPLVHISSYRVFPGGTRKRYDEEDEPAPTTDQGEMWLACEEALRDRPGVTILRFGWLVDRSEQALLGRILKGILSGKSLQLDDSSSGSPVTLADLCRVVVAVVQQLASGAPESGVYHYGAADACTALEFGREVLERAQSFYDEDFGVALEPAPGAENRSAVLASEKLRDVFGIQQRSWRQGLTRQVELWLERLGGSQ</sequence>
<name>A0A1C9W6T6_9GAMM</name>
<dbReference type="STRING" id="1769779.AUP74_01414"/>
<keyword evidence="6 8" id="KW-0560">Oxidoreductase</keyword>
<proteinExistence type="inferred from homology"/>
<dbReference type="PANTHER" id="PTHR10491:SF4">
    <property type="entry name" value="METHIONINE ADENOSYLTRANSFERASE 2 SUBUNIT BETA"/>
    <property type="match status" value="1"/>
</dbReference>
<dbReference type="UniPathway" id="UPA00281"/>
<dbReference type="Gene3D" id="3.40.50.720">
    <property type="entry name" value="NAD(P)-binding Rossmann-like Domain"/>
    <property type="match status" value="1"/>
</dbReference>
<dbReference type="PANTHER" id="PTHR10491">
    <property type="entry name" value="DTDP-4-DEHYDRORHAMNOSE REDUCTASE"/>
    <property type="match status" value="1"/>
</dbReference>
<evidence type="ECO:0000256" key="4">
    <source>
        <dbReference type="ARBA" id="ARBA00017099"/>
    </source>
</evidence>
<dbReference type="Pfam" id="PF04321">
    <property type="entry name" value="RmlD_sub_bind"/>
    <property type="match status" value="1"/>
</dbReference>
<feature type="domain" description="RmlD-like substrate binding" evidence="7">
    <location>
        <begin position="75"/>
        <end position="267"/>
    </location>
</feature>
<organism evidence="8 9">
    <name type="scientific">Microbulbifer aggregans</name>
    <dbReference type="NCBI Taxonomy" id="1769779"/>
    <lineage>
        <taxon>Bacteria</taxon>
        <taxon>Pseudomonadati</taxon>
        <taxon>Pseudomonadota</taxon>
        <taxon>Gammaproteobacteria</taxon>
        <taxon>Cellvibrionales</taxon>
        <taxon>Microbulbiferaceae</taxon>
        <taxon>Microbulbifer</taxon>
    </lineage>
</organism>
<dbReference type="GO" id="GO:0008831">
    <property type="term" value="F:dTDP-4-dehydrorhamnose reductase activity"/>
    <property type="evidence" value="ECO:0007669"/>
    <property type="project" value="UniProtKB-EC"/>
</dbReference>
<dbReference type="InterPro" id="IPR036291">
    <property type="entry name" value="NAD(P)-bd_dom_sf"/>
</dbReference>
<evidence type="ECO:0000256" key="6">
    <source>
        <dbReference type="RuleBase" id="RU364082"/>
    </source>
</evidence>
<protein>
    <recommendedName>
        <fullName evidence="4 6">dTDP-4-dehydrorhamnose reductase</fullName>
        <ecNumber evidence="3 6">1.1.1.133</ecNumber>
    </recommendedName>
</protein>
<dbReference type="EMBL" id="CP014143">
    <property type="protein sequence ID" value="AOS96862.1"/>
    <property type="molecule type" value="Genomic_DNA"/>
</dbReference>
<evidence type="ECO:0000256" key="2">
    <source>
        <dbReference type="ARBA" id="ARBA00010944"/>
    </source>
</evidence>
<dbReference type="Proteomes" id="UP000095672">
    <property type="component" value="Chromosome"/>
</dbReference>
<evidence type="ECO:0000259" key="7">
    <source>
        <dbReference type="Pfam" id="PF04321"/>
    </source>
</evidence>
<comment type="function">
    <text evidence="6">Catalyzes the reduction of dTDP-6-deoxy-L-lyxo-4-hexulose to yield dTDP-L-rhamnose.</text>
</comment>
<comment type="cofactor">
    <cofactor evidence="6">
        <name>Mg(2+)</name>
        <dbReference type="ChEBI" id="CHEBI:18420"/>
    </cofactor>
    <text evidence="6">Binds 1 Mg(2+) ion per monomer.</text>
</comment>
<dbReference type="GO" id="GO:0005829">
    <property type="term" value="C:cytosol"/>
    <property type="evidence" value="ECO:0007669"/>
    <property type="project" value="TreeGrafter"/>
</dbReference>
<dbReference type="InterPro" id="IPR005913">
    <property type="entry name" value="dTDP_dehydrorham_reduct"/>
</dbReference>
<dbReference type="AlphaFoldDB" id="A0A1C9W6T6"/>
<evidence type="ECO:0000256" key="1">
    <source>
        <dbReference type="ARBA" id="ARBA00004781"/>
    </source>
</evidence>
<dbReference type="UniPathway" id="UPA00124"/>
<comment type="pathway">
    <text evidence="1 6">Carbohydrate biosynthesis; dTDP-L-rhamnose biosynthesis.</text>
</comment>